<gene>
    <name evidence="3" type="ORF">J2Z40_001827</name>
</gene>
<dbReference type="EMBL" id="JAGIKZ010000008">
    <property type="protein sequence ID" value="MBP2241265.1"/>
    <property type="molecule type" value="Genomic_DNA"/>
</dbReference>
<keyword evidence="4" id="KW-1185">Reference proteome</keyword>
<evidence type="ECO:0000313" key="3">
    <source>
        <dbReference type="EMBL" id="MBP2241265.1"/>
    </source>
</evidence>
<protein>
    <submittedName>
        <fullName evidence="3">Tellurium resistance protein TerD</fullName>
    </submittedName>
</protein>
<organism evidence="3 4">
    <name type="scientific">Cytobacillus eiseniae</name>
    <dbReference type="NCBI Taxonomy" id="762947"/>
    <lineage>
        <taxon>Bacteria</taxon>
        <taxon>Bacillati</taxon>
        <taxon>Bacillota</taxon>
        <taxon>Bacilli</taxon>
        <taxon>Bacillales</taxon>
        <taxon>Bacillaceae</taxon>
        <taxon>Cytobacillus</taxon>
    </lineage>
</organism>
<dbReference type="Pfam" id="PF02342">
    <property type="entry name" value="TerD"/>
    <property type="match status" value="1"/>
</dbReference>
<evidence type="ECO:0000259" key="2">
    <source>
        <dbReference type="Pfam" id="PF02342"/>
    </source>
</evidence>
<feature type="domain" description="TerD" evidence="2">
    <location>
        <begin position="1"/>
        <end position="188"/>
    </location>
</feature>
<reference evidence="3 4" key="1">
    <citation type="submission" date="2021-03" db="EMBL/GenBank/DDBJ databases">
        <title>Genomic Encyclopedia of Type Strains, Phase IV (KMG-IV): sequencing the most valuable type-strain genomes for metagenomic binning, comparative biology and taxonomic classification.</title>
        <authorList>
            <person name="Goeker M."/>
        </authorList>
    </citation>
    <scope>NUCLEOTIDE SEQUENCE [LARGE SCALE GENOMIC DNA]</scope>
    <source>
        <strain evidence="3 4">DSM 26675</strain>
    </source>
</reference>
<dbReference type="CDD" id="cd06974">
    <property type="entry name" value="TerD_like"/>
    <property type="match status" value="1"/>
</dbReference>
<accession>A0ABS4RED8</accession>
<dbReference type="Proteomes" id="UP001519293">
    <property type="component" value="Unassembled WGS sequence"/>
</dbReference>
<dbReference type="RefSeq" id="WP_066395198.1">
    <property type="nucleotide sequence ID" value="NZ_JAGIKZ010000008.1"/>
</dbReference>
<comment type="similarity">
    <text evidence="1">Belongs to the CAPAB/TerDEXZ family.</text>
</comment>
<dbReference type="Gene3D" id="2.60.60.30">
    <property type="entry name" value="sav2460 like domains"/>
    <property type="match status" value="1"/>
</dbReference>
<name>A0ABS4RED8_9BACI</name>
<dbReference type="PANTHER" id="PTHR32097:SF4">
    <property type="entry name" value="GENERAL STRESS PROTEIN 16U"/>
    <property type="match status" value="1"/>
</dbReference>
<evidence type="ECO:0000313" key="4">
    <source>
        <dbReference type="Proteomes" id="UP001519293"/>
    </source>
</evidence>
<comment type="caution">
    <text evidence="3">The sequence shown here is derived from an EMBL/GenBank/DDBJ whole genome shotgun (WGS) entry which is preliminary data.</text>
</comment>
<dbReference type="InterPro" id="IPR051324">
    <property type="entry name" value="Stress/Tellurium_Resist"/>
</dbReference>
<sequence>MAVSLSKGQKVDLTKSNPGLSKVVVGVGWDVNKYDGGNDFDLDSSVFLLGENGKVTSDSDFVFYNNTNGGNNSVVHTGDNRTGAGDGDDEQVKVDLANVPATIQRITFTITIHDGEARNQNFGQVSNAYVRIMSEDSGEELIRYDLGEDFSIETALVVGELYRHNSDWKFSAIGSGYQGGLAALARDFGLQIG</sequence>
<dbReference type="InterPro" id="IPR003325">
    <property type="entry name" value="TerD"/>
</dbReference>
<proteinExistence type="inferred from homology"/>
<dbReference type="PANTHER" id="PTHR32097">
    <property type="entry name" value="CAMP-BINDING PROTEIN 1-RELATED"/>
    <property type="match status" value="1"/>
</dbReference>
<evidence type="ECO:0000256" key="1">
    <source>
        <dbReference type="ARBA" id="ARBA00008775"/>
    </source>
</evidence>